<reference evidence="2" key="1">
    <citation type="journal article" date="2017" name="bioRxiv">
        <title>Comparative analysis of the genomes of Stylophora pistillata and Acropora digitifera provides evidence for extensive differences between species of corals.</title>
        <authorList>
            <person name="Voolstra C.R."/>
            <person name="Li Y."/>
            <person name="Liew Y.J."/>
            <person name="Baumgarten S."/>
            <person name="Zoccola D."/>
            <person name="Flot J.-F."/>
            <person name="Tambutte S."/>
            <person name="Allemand D."/>
            <person name="Aranda M."/>
        </authorList>
    </citation>
    <scope>NUCLEOTIDE SEQUENCE [LARGE SCALE GENOMIC DNA]</scope>
</reference>
<sequence>MHILADLVAKEDSTEDEVTEEITRAARLKAEVTQRLVAIDEKLTAVSNMSQPEANTSQV</sequence>
<keyword evidence="2" id="KW-1185">Reference proteome</keyword>
<feature type="non-terminal residue" evidence="1">
    <location>
        <position position="59"/>
    </location>
</feature>
<dbReference type="AlphaFoldDB" id="A0A2B4R539"/>
<name>A0A2B4R539_STYPI</name>
<dbReference type="Proteomes" id="UP000225706">
    <property type="component" value="Unassembled WGS sequence"/>
</dbReference>
<evidence type="ECO:0000313" key="2">
    <source>
        <dbReference type="Proteomes" id="UP000225706"/>
    </source>
</evidence>
<organism evidence="1 2">
    <name type="scientific">Stylophora pistillata</name>
    <name type="common">Smooth cauliflower coral</name>
    <dbReference type="NCBI Taxonomy" id="50429"/>
    <lineage>
        <taxon>Eukaryota</taxon>
        <taxon>Metazoa</taxon>
        <taxon>Cnidaria</taxon>
        <taxon>Anthozoa</taxon>
        <taxon>Hexacorallia</taxon>
        <taxon>Scleractinia</taxon>
        <taxon>Astrocoeniina</taxon>
        <taxon>Pocilloporidae</taxon>
        <taxon>Stylophora</taxon>
    </lineage>
</organism>
<evidence type="ECO:0000313" key="1">
    <source>
        <dbReference type="EMBL" id="PFX11488.1"/>
    </source>
</evidence>
<gene>
    <name evidence="1" type="ORF">AWC38_SpisGene24760</name>
</gene>
<protein>
    <submittedName>
        <fullName evidence="1">Uncharacterized protein</fullName>
    </submittedName>
</protein>
<dbReference type="EMBL" id="LSMT01002399">
    <property type="protein sequence ID" value="PFX11488.1"/>
    <property type="molecule type" value="Genomic_DNA"/>
</dbReference>
<proteinExistence type="predicted"/>
<accession>A0A2B4R539</accession>
<comment type="caution">
    <text evidence="1">The sequence shown here is derived from an EMBL/GenBank/DDBJ whole genome shotgun (WGS) entry which is preliminary data.</text>
</comment>